<dbReference type="GO" id="GO:0045944">
    <property type="term" value="P:positive regulation of transcription by RNA polymerase II"/>
    <property type="evidence" value="ECO:0007669"/>
    <property type="project" value="TreeGrafter"/>
</dbReference>
<dbReference type="GO" id="GO:0005634">
    <property type="term" value="C:nucleus"/>
    <property type="evidence" value="ECO:0007669"/>
    <property type="project" value="TreeGrafter"/>
</dbReference>
<dbReference type="GO" id="GO:0003682">
    <property type="term" value="F:chromatin binding"/>
    <property type="evidence" value="ECO:0007669"/>
    <property type="project" value="TreeGrafter"/>
</dbReference>
<protein>
    <submittedName>
        <fullName evidence="2">Uncharacterized protein MANES_04G031200</fullName>
    </submittedName>
</protein>
<dbReference type="AlphaFoldDB" id="A0A2P2K4A2"/>
<feature type="region of interest" description="Disordered" evidence="1">
    <location>
        <begin position="45"/>
        <end position="71"/>
    </location>
</feature>
<dbReference type="PANTHER" id="PTHR47025">
    <property type="entry name" value="AUTOIMMUNE REGULATOR"/>
    <property type="match status" value="1"/>
</dbReference>
<dbReference type="GO" id="GO:0042393">
    <property type="term" value="F:histone binding"/>
    <property type="evidence" value="ECO:0007669"/>
    <property type="project" value="TreeGrafter"/>
</dbReference>
<evidence type="ECO:0000313" key="2">
    <source>
        <dbReference type="EMBL" id="MBX00558.1"/>
    </source>
</evidence>
<reference evidence="2" key="1">
    <citation type="submission" date="2018-02" db="EMBL/GenBank/DDBJ databases">
        <title>Rhizophora mucronata_Transcriptome.</title>
        <authorList>
            <person name="Meera S.P."/>
            <person name="Sreeshan A."/>
            <person name="Augustine A."/>
        </authorList>
    </citation>
    <scope>NUCLEOTIDE SEQUENCE</scope>
    <source>
        <tissue evidence="2">Leaf</tissue>
    </source>
</reference>
<dbReference type="GO" id="GO:0000977">
    <property type="term" value="F:RNA polymerase II transcription regulatory region sequence-specific DNA binding"/>
    <property type="evidence" value="ECO:0007669"/>
    <property type="project" value="TreeGrafter"/>
</dbReference>
<dbReference type="PANTHER" id="PTHR47025:SF10">
    <property type="entry name" value="DNA-BINDING PROTEIN"/>
    <property type="match status" value="1"/>
</dbReference>
<feature type="compositionally biased region" description="Polar residues" evidence="1">
    <location>
        <begin position="46"/>
        <end position="71"/>
    </location>
</feature>
<dbReference type="EMBL" id="GGEC01020076">
    <property type="protein sequence ID" value="MBX00560.1"/>
    <property type="molecule type" value="Transcribed_RNA"/>
</dbReference>
<proteinExistence type="predicted"/>
<sequence>MSKSLWMATGTDGDPAYDNLSRIETKRPRQWFVDAAEPDLFPNKKQAVQTPSRTSRTGISNTDVPSWDNTTGLQSVPNQFIHRLFGPEARSVDFTESNVCATGTGNSDASVNLSASHTMEDPEAFFNYGGFRKVKVSQVKDGEDAMHASKGHTFTSESNSDISTVHALNRERENNFISMEHAYGKEDENVTLMGHAYIREDDHAVSTSPTYIKGDDSSFPITDTYSKDDDNMISFGGFPDAHDIIPVGRPASYCGESYSQPTVQTPVAGDGKELNASNGNAALSNTRTGRLKPESVSRNKLEIKTTRKEAPNSFPSNVRSLISTGMLDGVPVKYVSLSREELRGIIKGSGYLCGCQLCNYSKVSNSLVSRFLTEYS</sequence>
<dbReference type="EMBL" id="GGEC01020074">
    <property type="protein sequence ID" value="MBX00558.1"/>
    <property type="molecule type" value="Transcribed_RNA"/>
</dbReference>
<accession>A0A2P2K4A2</accession>
<name>A0A2P2K4A2_RHIMU</name>
<organism evidence="2">
    <name type="scientific">Rhizophora mucronata</name>
    <name type="common">Asiatic mangrove</name>
    <dbReference type="NCBI Taxonomy" id="61149"/>
    <lineage>
        <taxon>Eukaryota</taxon>
        <taxon>Viridiplantae</taxon>
        <taxon>Streptophyta</taxon>
        <taxon>Embryophyta</taxon>
        <taxon>Tracheophyta</taxon>
        <taxon>Spermatophyta</taxon>
        <taxon>Magnoliopsida</taxon>
        <taxon>eudicotyledons</taxon>
        <taxon>Gunneridae</taxon>
        <taxon>Pentapetalae</taxon>
        <taxon>rosids</taxon>
        <taxon>fabids</taxon>
        <taxon>Malpighiales</taxon>
        <taxon>Rhizophoraceae</taxon>
        <taxon>Rhizophora</taxon>
    </lineage>
</organism>
<evidence type="ECO:0000256" key="1">
    <source>
        <dbReference type="SAM" id="MobiDB-lite"/>
    </source>
</evidence>